<keyword evidence="3" id="KW-0813">Transport</keyword>
<keyword evidence="4" id="KW-1134">Transmembrane beta strand</keyword>
<proteinExistence type="inferred from homology"/>
<gene>
    <name evidence="9" type="ORF">ACFQ21_18970</name>
</gene>
<keyword evidence="8" id="KW-0732">Signal</keyword>
<organism evidence="9 10">
    <name type="scientific">Ohtaekwangia kribbensis</name>
    <dbReference type="NCBI Taxonomy" id="688913"/>
    <lineage>
        <taxon>Bacteria</taxon>
        <taxon>Pseudomonadati</taxon>
        <taxon>Bacteroidota</taxon>
        <taxon>Cytophagia</taxon>
        <taxon>Cytophagales</taxon>
        <taxon>Fulvivirgaceae</taxon>
        <taxon>Ohtaekwangia</taxon>
    </lineage>
</organism>
<dbReference type="EMBL" id="JBHTKA010000007">
    <property type="protein sequence ID" value="MFD1001418.1"/>
    <property type="molecule type" value="Genomic_DNA"/>
</dbReference>
<dbReference type="Proteomes" id="UP001597112">
    <property type="component" value="Unassembled WGS sequence"/>
</dbReference>
<keyword evidence="6" id="KW-0472">Membrane</keyword>
<comment type="caution">
    <text evidence="9">The sequence shown here is derived from an EMBL/GenBank/DDBJ whole genome shotgun (WGS) entry which is preliminary data.</text>
</comment>
<dbReference type="InterPro" id="IPR003423">
    <property type="entry name" value="OMP_efflux"/>
</dbReference>
<dbReference type="Pfam" id="PF02321">
    <property type="entry name" value="OEP"/>
    <property type="match status" value="1"/>
</dbReference>
<dbReference type="PANTHER" id="PTHR30026">
    <property type="entry name" value="OUTER MEMBRANE PROTEIN TOLC"/>
    <property type="match status" value="1"/>
</dbReference>
<evidence type="ECO:0000256" key="2">
    <source>
        <dbReference type="ARBA" id="ARBA00007613"/>
    </source>
</evidence>
<evidence type="ECO:0000256" key="3">
    <source>
        <dbReference type="ARBA" id="ARBA00022448"/>
    </source>
</evidence>
<evidence type="ECO:0000256" key="7">
    <source>
        <dbReference type="ARBA" id="ARBA00023237"/>
    </source>
</evidence>
<comment type="subcellular location">
    <subcellularLocation>
        <location evidence="1">Cell outer membrane</location>
    </subcellularLocation>
</comment>
<dbReference type="PANTHER" id="PTHR30026:SF20">
    <property type="entry name" value="OUTER MEMBRANE PROTEIN TOLC"/>
    <property type="match status" value="1"/>
</dbReference>
<keyword evidence="7" id="KW-0998">Cell outer membrane</keyword>
<reference evidence="10" key="1">
    <citation type="journal article" date="2019" name="Int. J. Syst. Evol. Microbiol.">
        <title>The Global Catalogue of Microorganisms (GCM) 10K type strain sequencing project: providing services to taxonomists for standard genome sequencing and annotation.</title>
        <authorList>
            <consortium name="The Broad Institute Genomics Platform"/>
            <consortium name="The Broad Institute Genome Sequencing Center for Infectious Disease"/>
            <person name="Wu L."/>
            <person name="Ma J."/>
        </authorList>
    </citation>
    <scope>NUCLEOTIDE SEQUENCE [LARGE SCALE GENOMIC DNA]</scope>
    <source>
        <strain evidence="10">CCUG 58938</strain>
    </source>
</reference>
<name>A0ABW3K615_9BACT</name>
<protein>
    <submittedName>
        <fullName evidence="9">TolC family protein</fullName>
    </submittedName>
</protein>
<evidence type="ECO:0000256" key="4">
    <source>
        <dbReference type="ARBA" id="ARBA00022452"/>
    </source>
</evidence>
<evidence type="ECO:0000256" key="8">
    <source>
        <dbReference type="SAM" id="SignalP"/>
    </source>
</evidence>
<evidence type="ECO:0000256" key="1">
    <source>
        <dbReference type="ARBA" id="ARBA00004442"/>
    </source>
</evidence>
<accession>A0ABW3K615</accession>
<feature type="signal peptide" evidence="8">
    <location>
        <begin position="1"/>
        <end position="23"/>
    </location>
</feature>
<dbReference type="RefSeq" id="WP_377581170.1">
    <property type="nucleotide sequence ID" value="NZ_JBHTKA010000007.1"/>
</dbReference>
<evidence type="ECO:0000313" key="10">
    <source>
        <dbReference type="Proteomes" id="UP001597112"/>
    </source>
</evidence>
<sequence length="428" mass="48671">MVKQYSIPVCLWLLLLHTYTAQAQQNDTLTIEACYTRAEENYPLIKQRDLVLKSKEYSIDNVMKGYLPQFSINGQATYQSAVTQVPIALPGAEAPQLSKDQYKLYAEVNQTIYDGGAIRHQKYAHEVNAKVEEQKLAVELYTLKERINQLYFGILTTDEQLRQNELLQNDLQLGIRKTQASIDNGIAFKSNADALKAELLKANQRTTELEATRLAYLQMLGLFINQSLNENTVLARPQQLAISNEITRPELSLYDCQNKSIDVQYQQLQVKNNPKLNLFVQGGYGRPALNMLSNDFEAYYIGGVRLSWSLGGIYTLKKEKALLENSRRTINLQRETFLFNTNLTSRQQHADITRLQQLLASDGEIITLRESVKKASAAQLENGVITSNDYLREVNAEDQARQTKILHEIQWLLAQYNHQTTTGGLSDN</sequence>
<keyword evidence="5" id="KW-0812">Transmembrane</keyword>
<comment type="similarity">
    <text evidence="2">Belongs to the outer membrane factor (OMF) (TC 1.B.17) family.</text>
</comment>
<evidence type="ECO:0000313" key="9">
    <source>
        <dbReference type="EMBL" id="MFD1001418.1"/>
    </source>
</evidence>
<evidence type="ECO:0000256" key="5">
    <source>
        <dbReference type="ARBA" id="ARBA00022692"/>
    </source>
</evidence>
<keyword evidence="10" id="KW-1185">Reference proteome</keyword>
<dbReference type="InterPro" id="IPR051906">
    <property type="entry name" value="TolC-like"/>
</dbReference>
<feature type="chain" id="PRO_5046125727" evidence="8">
    <location>
        <begin position="24"/>
        <end position="428"/>
    </location>
</feature>
<evidence type="ECO:0000256" key="6">
    <source>
        <dbReference type="ARBA" id="ARBA00023136"/>
    </source>
</evidence>
<dbReference type="SUPFAM" id="SSF56954">
    <property type="entry name" value="Outer membrane efflux proteins (OEP)"/>
    <property type="match status" value="1"/>
</dbReference>
<dbReference type="Gene3D" id="1.20.1600.10">
    <property type="entry name" value="Outer membrane efflux proteins (OEP)"/>
    <property type="match status" value="1"/>
</dbReference>